<sequence length="38" mass="4088">MNDYKHSPNKRRDPDAIVGAICIASAVAFAIMLWAGAI</sequence>
<evidence type="ECO:0000313" key="3">
    <source>
        <dbReference type="EMBL" id="CAB4140606.1"/>
    </source>
</evidence>
<dbReference type="EMBL" id="LR796646">
    <property type="protein sequence ID" value="CAB4156917.1"/>
    <property type="molecule type" value="Genomic_DNA"/>
</dbReference>
<gene>
    <name evidence="2" type="ORF">UFOVP356_50</name>
    <name evidence="3" type="ORF">UFOVP408_43</name>
    <name evidence="4" type="ORF">UFOVP676_30</name>
</gene>
<keyword evidence="1" id="KW-0812">Transmembrane</keyword>
<feature type="transmembrane region" description="Helical" evidence="1">
    <location>
        <begin position="16"/>
        <end position="37"/>
    </location>
</feature>
<reference evidence="3" key="1">
    <citation type="submission" date="2020-04" db="EMBL/GenBank/DDBJ databases">
        <authorList>
            <person name="Chiriac C."/>
            <person name="Salcher M."/>
            <person name="Ghai R."/>
            <person name="Kavagutti S V."/>
        </authorList>
    </citation>
    <scope>NUCLEOTIDE SEQUENCE</scope>
</reference>
<dbReference type="EMBL" id="LR796373">
    <property type="protein sequence ID" value="CAB4140606.1"/>
    <property type="molecule type" value="Genomic_DNA"/>
</dbReference>
<accession>A0A6J5M636</accession>
<name>A0A6J5M636_9CAUD</name>
<evidence type="ECO:0000313" key="2">
    <source>
        <dbReference type="EMBL" id="CAB4139956.1"/>
    </source>
</evidence>
<dbReference type="EMBL" id="LR796369">
    <property type="protein sequence ID" value="CAB4139956.1"/>
    <property type="molecule type" value="Genomic_DNA"/>
</dbReference>
<evidence type="ECO:0000256" key="1">
    <source>
        <dbReference type="SAM" id="Phobius"/>
    </source>
</evidence>
<proteinExistence type="predicted"/>
<evidence type="ECO:0000313" key="4">
    <source>
        <dbReference type="EMBL" id="CAB4156917.1"/>
    </source>
</evidence>
<keyword evidence="1" id="KW-0472">Membrane</keyword>
<organism evidence="3">
    <name type="scientific">uncultured Caudovirales phage</name>
    <dbReference type="NCBI Taxonomy" id="2100421"/>
    <lineage>
        <taxon>Viruses</taxon>
        <taxon>Duplodnaviria</taxon>
        <taxon>Heunggongvirae</taxon>
        <taxon>Uroviricota</taxon>
        <taxon>Caudoviricetes</taxon>
        <taxon>Peduoviridae</taxon>
        <taxon>Maltschvirus</taxon>
        <taxon>Maltschvirus maltsch</taxon>
    </lineage>
</organism>
<protein>
    <submittedName>
        <fullName evidence="3">Uncharacterized protein</fullName>
    </submittedName>
</protein>
<keyword evidence="1" id="KW-1133">Transmembrane helix</keyword>